<reference evidence="4" key="1">
    <citation type="journal article" date="2019" name="Int. J. Syst. Evol. Microbiol.">
        <title>The Global Catalogue of Microorganisms (GCM) 10K type strain sequencing project: providing services to taxonomists for standard genome sequencing and annotation.</title>
        <authorList>
            <consortium name="The Broad Institute Genomics Platform"/>
            <consortium name="The Broad Institute Genome Sequencing Center for Infectious Disease"/>
            <person name="Wu L."/>
            <person name="Ma J."/>
        </authorList>
    </citation>
    <scope>NUCLEOTIDE SEQUENCE [LARGE SCALE GENOMIC DNA]</scope>
    <source>
        <strain evidence="4">JCM 18326</strain>
    </source>
</reference>
<protein>
    <submittedName>
        <fullName evidence="3">Dihydroorotase</fullName>
    </submittedName>
</protein>
<evidence type="ECO:0000313" key="3">
    <source>
        <dbReference type="EMBL" id="GAA4830782.1"/>
    </source>
</evidence>
<evidence type="ECO:0000259" key="2">
    <source>
        <dbReference type="Pfam" id="PF12890"/>
    </source>
</evidence>
<dbReference type="PANTHER" id="PTHR43668">
    <property type="entry name" value="ALLANTOINASE"/>
    <property type="match status" value="1"/>
</dbReference>
<feature type="domain" description="Dihydroorotase catalytic" evidence="2">
    <location>
        <begin position="56"/>
        <end position="236"/>
    </location>
</feature>
<keyword evidence="4" id="KW-1185">Reference proteome</keyword>
<dbReference type="NCBIfam" id="TIGR00857">
    <property type="entry name" value="pyrC_multi"/>
    <property type="match status" value="1"/>
</dbReference>
<evidence type="ECO:0000256" key="1">
    <source>
        <dbReference type="ARBA" id="ARBA00022975"/>
    </source>
</evidence>
<proteinExistence type="predicted"/>
<dbReference type="Pfam" id="PF12890">
    <property type="entry name" value="DHOase"/>
    <property type="match status" value="1"/>
</dbReference>
<dbReference type="InterPro" id="IPR032466">
    <property type="entry name" value="Metal_Hydrolase"/>
</dbReference>
<name>A0ABP9D9L8_9BACT</name>
<dbReference type="Gene3D" id="3.20.20.140">
    <property type="entry name" value="Metal-dependent hydrolases"/>
    <property type="match status" value="1"/>
</dbReference>
<comment type="caution">
    <text evidence="3">The sequence shown here is derived from an EMBL/GenBank/DDBJ whole genome shotgun (WGS) entry which is preliminary data.</text>
</comment>
<dbReference type="SUPFAM" id="SSF51556">
    <property type="entry name" value="Metallo-dependent hydrolases"/>
    <property type="match status" value="1"/>
</dbReference>
<dbReference type="Proteomes" id="UP001500298">
    <property type="component" value="Unassembled WGS sequence"/>
</dbReference>
<organism evidence="3 4">
    <name type="scientific">Algivirga pacifica</name>
    <dbReference type="NCBI Taxonomy" id="1162670"/>
    <lineage>
        <taxon>Bacteria</taxon>
        <taxon>Pseudomonadati</taxon>
        <taxon>Bacteroidota</taxon>
        <taxon>Cytophagia</taxon>
        <taxon>Cytophagales</taxon>
        <taxon>Flammeovirgaceae</taxon>
        <taxon>Algivirga</taxon>
    </lineage>
</organism>
<sequence>MNEILFKGIKVVSPSSSFNGQHVNLLIKDGVIAAITQEEVAAEHSIEASHLSVSEGWFDLRTKLTDPGFEHKDTIASISASAVAGGFTDIAVLPNTKPALQTKESVVYVKDMSRFLPVDFHVLAALTKDCKGEEMTEMTDLHHAGAVAFTDGVNSNWHMGVLKRALLYAQGFDGCIIDQPEEQTMTENGHMNEGISSTLMGTRGIPTLAEEIAVQRSLAILAYTGGRLHLTNISSAKSVDLIKEAKAEGLQVTCDVSAAHLFFTDEDLASFDTNLKVKPPFRGQTDRQRLWEGIQEGVIDAISSNHVPQDEESKNLEFDLADFGMLGLETAFAAIMSRKPEEVSTATVIEKLTTGPRGILKQEATSIEEGAEAILTIFSEEEEWTVTREDIKSYSDNTAFVGKTLKGKPVGIINKGSVVLNVE</sequence>
<dbReference type="InterPro" id="IPR024403">
    <property type="entry name" value="DHOase_cat"/>
</dbReference>
<evidence type="ECO:0000313" key="4">
    <source>
        <dbReference type="Proteomes" id="UP001500298"/>
    </source>
</evidence>
<dbReference type="InterPro" id="IPR050138">
    <property type="entry name" value="DHOase/Allantoinase_Hydrolase"/>
</dbReference>
<accession>A0ABP9D9L8</accession>
<dbReference type="RefSeq" id="WP_345370610.1">
    <property type="nucleotide sequence ID" value="NZ_BAABJX010000022.1"/>
</dbReference>
<dbReference type="InterPro" id="IPR011059">
    <property type="entry name" value="Metal-dep_hydrolase_composite"/>
</dbReference>
<gene>
    <name evidence="3" type="ORF">GCM10023331_15110</name>
</gene>
<keyword evidence="1" id="KW-0665">Pyrimidine biosynthesis</keyword>
<dbReference type="EMBL" id="BAABJX010000022">
    <property type="protein sequence ID" value="GAA4830782.1"/>
    <property type="molecule type" value="Genomic_DNA"/>
</dbReference>
<dbReference type="CDD" id="cd01317">
    <property type="entry name" value="DHOase_IIa"/>
    <property type="match status" value="1"/>
</dbReference>
<dbReference type="InterPro" id="IPR004722">
    <property type="entry name" value="DHOase"/>
</dbReference>
<dbReference type="Gene3D" id="2.30.40.10">
    <property type="entry name" value="Urease, subunit C, domain 1"/>
    <property type="match status" value="1"/>
</dbReference>
<dbReference type="PANTHER" id="PTHR43668:SF2">
    <property type="entry name" value="ALLANTOINASE"/>
    <property type="match status" value="1"/>
</dbReference>
<dbReference type="SUPFAM" id="SSF51338">
    <property type="entry name" value="Composite domain of metallo-dependent hydrolases"/>
    <property type="match status" value="1"/>
</dbReference>